<feature type="compositionally biased region" description="Basic and acidic residues" evidence="2">
    <location>
        <begin position="638"/>
        <end position="652"/>
    </location>
</feature>
<proteinExistence type="predicted"/>
<sequence>MDPPEETFSSLSMEHYSMARVRDGPGDILRDPARDYKKQRTTEGQWPEGLSPVSPVSEEAQDLLASPPSRMYTRTKALIEGNHAHQDYQPRRESYQYLSSTIKRRRTISDDSSGWTEASVDSGYKSLTTPESVDSGYRSLASFEVEPVDIECDLLGGLEQNYSPSTESLEETSETLNSAPPVPPTAPFPCSIRGARRQNSRTLVNHLIRHTGHPKCPYCFGTFSRVANLNRHVNSVHKRLKYECPHCSQTSLRVDTLRRHVARHHPVAERSGTAADGHASGDFKMPGANQPSDISIAPPVDASPHPRATCGQNRESSEIESRMSSTDLGSHIETAAGGHANSDIKMSSTNQSSDVSIVPPVDASPQSRATCGQTRKSSEIESRMSSTDLPSSSDTPDCSSGFSSDAKSDDEAAYSDSVIPDTPGSSFREGAVCSVLSPKKRELVDQVMLAFYHMFDPNSGMRKCAENGGGAENPQSADSAEHTSGTNKDSSASGKRKMGDRDSPPPSGGRDDDPKRRRPDPQSSSDSSNARFRFACPYYKRRPQQQPKYTSCFYPGFRNVARLNEASLRDHQRLQQGCDLKQQELAEGFNNEQERELKSRKRSAVSQSEEEKWNCVYRILFPHDQESEIPSPYCDHNSPSHERDPLASPDSREFTRYEDFSRYTLPRLVRESLEIAVENEAQPLEDRLKSQLVDIVRDCQARVFSMFQQSGLSPAPLPEKGADSGINSAETLPGLRHPPDSGNPFREDLTQMVNPPPPIDEGRAGPGLQEIQEISEKAMQNPYEHSDSGYNSLGRSLVQQQPLLDGSVSNTAASNDLAIAEANPDPEPEFEAGEATQLSVATQPSAAYDDLLSDNSGSLSNLDDLSMFWNISQLSNSLDNDHRGNLSPEEGWWSLWEGEA</sequence>
<dbReference type="SMART" id="SM00355">
    <property type="entry name" value="ZnF_C2H2"/>
    <property type="match status" value="2"/>
</dbReference>
<feature type="compositionally biased region" description="Polar residues" evidence="2">
    <location>
        <begin position="364"/>
        <end position="375"/>
    </location>
</feature>
<feature type="region of interest" description="Disordered" evidence="2">
    <location>
        <begin position="628"/>
        <end position="652"/>
    </location>
</feature>
<dbReference type="InterPro" id="IPR013087">
    <property type="entry name" value="Znf_C2H2_type"/>
</dbReference>
<feature type="region of interest" description="Disordered" evidence="2">
    <location>
        <begin position="463"/>
        <end position="529"/>
    </location>
</feature>
<accession>A0A9P8LBZ9</accession>
<feature type="compositionally biased region" description="Basic and acidic residues" evidence="2">
    <location>
        <begin position="20"/>
        <end position="41"/>
    </location>
</feature>
<dbReference type="PANTHER" id="PTHR38166:SF1">
    <property type="entry name" value="C2H2-TYPE DOMAIN-CONTAINING PROTEIN"/>
    <property type="match status" value="1"/>
</dbReference>
<evidence type="ECO:0000256" key="1">
    <source>
        <dbReference type="PROSITE-ProRule" id="PRU00042"/>
    </source>
</evidence>
<keyword evidence="1" id="KW-0863">Zinc-finger</keyword>
<keyword evidence="1" id="KW-0479">Metal-binding</keyword>
<feature type="compositionally biased region" description="Basic and acidic residues" evidence="2">
    <location>
        <begin position="497"/>
        <end position="515"/>
    </location>
</feature>
<feature type="region of interest" description="Disordered" evidence="2">
    <location>
        <begin position="161"/>
        <end position="183"/>
    </location>
</feature>
<evidence type="ECO:0000256" key="2">
    <source>
        <dbReference type="SAM" id="MobiDB-lite"/>
    </source>
</evidence>
<dbReference type="Pfam" id="PF13894">
    <property type="entry name" value="zf-C2H2_4"/>
    <property type="match status" value="1"/>
</dbReference>
<reference evidence="4" key="1">
    <citation type="submission" date="2021-03" db="EMBL/GenBank/DDBJ databases">
        <title>Comparative genomics and phylogenomic investigation of the class Geoglossomycetes provide insights into ecological specialization and systematics.</title>
        <authorList>
            <person name="Melie T."/>
            <person name="Pirro S."/>
            <person name="Miller A.N."/>
            <person name="Quandt A."/>
        </authorList>
    </citation>
    <scope>NUCLEOTIDE SEQUENCE</scope>
    <source>
        <strain evidence="4">CAQ_001_2017</strain>
    </source>
</reference>
<dbReference type="Proteomes" id="UP000750711">
    <property type="component" value="Unassembled WGS sequence"/>
</dbReference>
<dbReference type="PROSITE" id="PS50157">
    <property type="entry name" value="ZINC_FINGER_C2H2_2"/>
    <property type="match status" value="1"/>
</dbReference>
<keyword evidence="1" id="KW-0862">Zinc</keyword>
<dbReference type="PROSITE" id="PS00028">
    <property type="entry name" value="ZINC_FINGER_C2H2_1"/>
    <property type="match status" value="1"/>
</dbReference>
<protein>
    <recommendedName>
        <fullName evidence="3">C2H2-type domain-containing protein</fullName>
    </recommendedName>
</protein>
<feature type="region of interest" description="Disordered" evidence="2">
    <location>
        <begin position="340"/>
        <end position="428"/>
    </location>
</feature>
<feature type="compositionally biased region" description="Polar residues" evidence="2">
    <location>
        <begin position="344"/>
        <end position="355"/>
    </location>
</feature>
<evidence type="ECO:0000313" key="5">
    <source>
        <dbReference type="Proteomes" id="UP000750711"/>
    </source>
</evidence>
<dbReference type="EMBL" id="JAGHQM010000572">
    <property type="protein sequence ID" value="KAH0559549.1"/>
    <property type="molecule type" value="Genomic_DNA"/>
</dbReference>
<dbReference type="Gene3D" id="3.30.160.60">
    <property type="entry name" value="Classic Zinc Finger"/>
    <property type="match status" value="1"/>
</dbReference>
<dbReference type="AlphaFoldDB" id="A0A9P8LBZ9"/>
<feature type="region of interest" description="Disordered" evidence="2">
    <location>
        <begin position="265"/>
        <end position="326"/>
    </location>
</feature>
<dbReference type="PANTHER" id="PTHR38166">
    <property type="entry name" value="C2H2-TYPE DOMAIN-CONTAINING PROTEIN-RELATED"/>
    <property type="match status" value="1"/>
</dbReference>
<evidence type="ECO:0000313" key="4">
    <source>
        <dbReference type="EMBL" id="KAH0559549.1"/>
    </source>
</evidence>
<gene>
    <name evidence="4" type="ORF">GP486_003933</name>
</gene>
<feature type="region of interest" description="Disordered" evidence="2">
    <location>
        <begin position="711"/>
        <end position="765"/>
    </location>
</feature>
<comment type="caution">
    <text evidence="4">The sequence shown here is derived from an EMBL/GenBank/DDBJ whole genome shotgun (WGS) entry which is preliminary data.</text>
</comment>
<keyword evidence="5" id="KW-1185">Reference proteome</keyword>
<feature type="compositionally biased region" description="Low complexity" evidence="2">
    <location>
        <begin position="383"/>
        <end position="404"/>
    </location>
</feature>
<feature type="compositionally biased region" description="Polar residues" evidence="2">
    <location>
        <begin position="473"/>
        <end position="493"/>
    </location>
</feature>
<feature type="region of interest" description="Disordered" evidence="2">
    <location>
        <begin position="106"/>
        <end position="132"/>
    </location>
</feature>
<dbReference type="InterPro" id="IPR036236">
    <property type="entry name" value="Znf_C2H2_sf"/>
</dbReference>
<dbReference type="SUPFAM" id="SSF57667">
    <property type="entry name" value="beta-beta-alpha zinc fingers"/>
    <property type="match status" value="1"/>
</dbReference>
<name>A0A9P8LBZ9_9PEZI</name>
<feature type="domain" description="C2H2-type" evidence="3">
    <location>
        <begin position="214"/>
        <end position="242"/>
    </location>
</feature>
<evidence type="ECO:0000259" key="3">
    <source>
        <dbReference type="PROSITE" id="PS50157"/>
    </source>
</evidence>
<dbReference type="GO" id="GO:0008270">
    <property type="term" value="F:zinc ion binding"/>
    <property type="evidence" value="ECO:0007669"/>
    <property type="project" value="UniProtKB-KW"/>
</dbReference>
<organism evidence="4 5">
    <name type="scientific">Trichoglossum hirsutum</name>
    <dbReference type="NCBI Taxonomy" id="265104"/>
    <lineage>
        <taxon>Eukaryota</taxon>
        <taxon>Fungi</taxon>
        <taxon>Dikarya</taxon>
        <taxon>Ascomycota</taxon>
        <taxon>Pezizomycotina</taxon>
        <taxon>Geoglossomycetes</taxon>
        <taxon>Geoglossales</taxon>
        <taxon>Geoglossaceae</taxon>
        <taxon>Trichoglossum</taxon>
    </lineage>
</organism>
<feature type="region of interest" description="Disordered" evidence="2">
    <location>
        <begin position="1"/>
        <end position="71"/>
    </location>
</feature>